<dbReference type="RefSeq" id="WP_042950306.1">
    <property type="nucleotide sequence ID" value="NZ_JAECSB010000055.1"/>
</dbReference>
<keyword evidence="3" id="KW-1283">Bacterial microcompartment</keyword>
<dbReference type="Pfam" id="PF03319">
    <property type="entry name" value="EutN_CcmL"/>
    <property type="match status" value="1"/>
</dbReference>
<dbReference type="Proteomes" id="UP000627573">
    <property type="component" value="Unassembled WGS sequence"/>
</dbReference>
<evidence type="ECO:0000313" key="5">
    <source>
        <dbReference type="EMBL" id="MBH5144095.1"/>
    </source>
</evidence>
<dbReference type="InterPro" id="IPR004992">
    <property type="entry name" value="EutN_CcmL"/>
</dbReference>
<keyword evidence="7" id="KW-1185">Reference proteome</keyword>
<dbReference type="EMBL" id="MRBO01000687">
    <property type="protein sequence ID" value="KAB2582446.1"/>
    <property type="molecule type" value="Genomic_DNA"/>
</dbReference>
<evidence type="ECO:0000313" key="6">
    <source>
        <dbReference type="Proteomes" id="UP000325576"/>
    </source>
</evidence>
<gene>
    <name evidence="4" type="ORF">BS297_25695</name>
    <name evidence="5" type="ORF">I3517_15880</name>
</gene>
<dbReference type="AlphaFoldDB" id="A0A0C3ACU2"/>
<dbReference type="InterPro" id="IPR036677">
    <property type="entry name" value="EutN_CcmL_sf"/>
</dbReference>
<evidence type="ECO:0000256" key="2">
    <source>
        <dbReference type="ARBA" id="ARBA00023669"/>
    </source>
</evidence>
<protein>
    <submittedName>
        <fullName evidence="4">Ethanolamine utilization protein EutN</fullName>
    </submittedName>
    <submittedName>
        <fullName evidence="5">EutN/CcmL family microcompartment protein</fullName>
    </submittedName>
</protein>
<dbReference type="Gene3D" id="2.40.50.220">
    <property type="entry name" value="EutN/Ccml"/>
    <property type="match status" value="1"/>
</dbReference>
<dbReference type="CDD" id="cd01614">
    <property type="entry name" value="EutN_CcmL"/>
    <property type="match status" value="1"/>
</dbReference>
<comment type="caution">
    <text evidence="5">The sequence shown here is derived from an EMBL/GenBank/DDBJ whole genome shotgun (WGS) entry which is preliminary data.</text>
</comment>
<keyword evidence="2" id="KW-1282">Carboxysome</keyword>
<accession>A0A0C3ACU2</accession>
<comment type="subcellular location">
    <subcellularLocation>
        <location evidence="1">Carboxysome</location>
    </subcellularLocation>
</comment>
<evidence type="ECO:0000256" key="3">
    <source>
        <dbReference type="ARBA" id="ARBA00024446"/>
    </source>
</evidence>
<dbReference type="PANTHER" id="PTHR36539:SF1">
    <property type="entry name" value="BACTERIAL MICROCOMPARTMENT SHELL VERTEX PROTEIN EUTN"/>
    <property type="match status" value="1"/>
</dbReference>
<proteinExistence type="predicted"/>
<reference evidence="5 7" key="2">
    <citation type="submission" date="2020-12" db="EMBL/GenBank/DDBJ databases">
        <title>Draft genome sequence of furan degrading bacterial strain FUR100.</title>
        <authorList>
            <person name="Woiski C."/>
        </authorList>
    </citation>
    <scope>NUCLEOTIDE SEQUENCE [LARGE SCALE GENOMIC DNA]</scope>
    <source>
        <strain evidence="5 7">FUR100</strain>
    </source>
</reference>
<sequence>MIAAVVTGNVWSSRRIDGLPNGALLRVEALESGDRFIAFDVLGSGVGEHVLVAQGSVASNWFPGTPPPVDALVIGSIDRDATPEVPPNSGH</sequence>
<evidence type="ECO:0000256" key="1">
    <source>
        <dbReference type="ARBA" id="ARBA00023587"/>
    </source>
</evidence>
<organism evidence="5 7">
    <name type="scientific">Rhodococcus erythropolis</name>
    <name type="common">Arthrobacter picolinophilus</name>
    <dbReference type="NCBI Taxonomy" id="1833"/>
    <lineage>
        <taxon>Bacteria</taxon>
        <taxon>Bacillati</taxon>
        <taxon>Actinomycetota</taxon>
        <taxon>Actinomycetes</taxon>
        <taxon>Mycobacteriales</taxon>
        <taxon>Nocardiaceae</taxon>
        <taxon>Rhodococcus</taxon>
        <taxon>Rhodococcus erythropolis group</taxon>
    </lineage>
</organism>
<evidence type="ECO:0000313" key="4">
    <source>
        <dbReference type="EMBL" id="KAB2582446.1"/>
    </source>
</evidence>
<name>A0A0C3ACU2_RHOER</name>
<evidence type="ECO:0000313" key="7">
    <source>
        <dbReference type="Proteomes" id="UP000627573"/>
    </source>
</evidence>
<reference evidence="4 6" key="1">
    <citation type="journal article" date="2017" name="Poromechanics V (2013)">
        <title>Genomic Characterization of the Arsenic-Tolerant Actinobacterium, &lt;i&gt;Rhodococcus erythropolis&lt;/i&gt; S43.</title>
        <authorList>
            <person name="Retamal-Morales G."/>
            <person name="Mehnert M."/>
            <person name="Schwabe R."/>
            <person name="Tischler D."/>
            <person name="Schloemann M."/>
            <person name="Levican G.J."/>
        </authorList>
    </citation>
    <scope>NUCLEOTIDE SEQUENCE [LARGE SCALE GENOMIC DNA]</scope>
    <source>
        <strain evidence="4 6">S43</strain>
    </source>
</reference>
<dbReference type="PROSITE" id="PS51932">
    <property type="entry name" value="BMV"/>
    <property type="match status" value="1"/>
</dbReference>
<dbReference type="EMBL" id="JAECSB010000055">
    <property type="protein sequence ID" value="MBH5144095.1"/>
    <property type="molecule type" value="Genomic_DNA"/>
</dbReference>
<dbReference type="SUPFAM" id="SSF159133">
    <property type="entry name" value="EutN/CcmL-like"/>
    <property type="match status" value="1"/>
</dbReference>
<dbReference type="Proteomes" id="UP000325576">
    <property type="component" value="Unassembled WGS sequence"/>
</dbReference>
<dbReference type="PANTHER" id="PTHR36539">
    <property type="entry name" value="ETHANOLAMINE UTILIZATION PROTEIN EUTN"/>
    <property type="match status" value="1"/>
</dbReference>
<dbReference type="GO" id="GO:0031470">
    <property type="term" value="C:carboxysome"/>
    <property type="evidence" value="ECO:0007669"/>
    <property type="project" value="UniProtKB-SubCell"/>
</dbReference>